<dbReference type="SUPFAM" id="SSF47384">
    <property type="entry name" value="Homodimeric domain of signal transducing histidine kinase"/>
    <property type="match status" value="1"/>
</dbReference>
<proteinExistence type="predicted"/>
<keyword evidence="6 10" id="KW-0812">Transmembrane</keyword>
<evidence type="ECO:0000259" key="12">
    <source>
        <dbReference type="PROSITE" id="PS50885"/>
    </source>
</evidence>
<evidence type="ECO:0000313" key="13">
    <source>
        <dbReference type="EMBL" id="MDD9205694.1"/>
    </source>
</evidence>
<dbReference type="SUPFAM" id="SSF158472">
    <property type="entry name" value="HAMP domain-like"/>
    <property type="match status" value="1"/>
</dbReference>
<feature type="domain" description="HAMP" evidence="12">
    <location>
        <begin position="190"/>
        <end position="243"/>
    </location>
</feature>
<evidence type="ECO:0000256" key="7">
    <source>
        <dbReference type="ARBA" id="ARBA00022777"/>
    </source>
</evidence>
<evidence type="ECO:0000256" key="9">
    <source>
        <dbReference type="ARBA" id="ARBA00023012"/>
    </source>
</evidence>
<dbReference type="InterPro" id="IPR005467">
    <property type="entry name" value="His_kinase_dom"/>
</dbReference>
<keyword evidence="9" id="KW-0902">Two-component regulatory system</keyword>
<dbReference type="SMART" id="SM00388">
    <property type="entry name" value="HisKA"/>
    <property type="match status" value="1"/>
</dbReference>
<evidence type="ECO:0000259" key="11">
    <source>
        <dbReference type="PROSITE" id="PS50109"/>
    </source>
</evidence>
<keyword evidence="14" id="KW-1185">Reference proteome</keyword>
<dbReference type="Gene3D" id="6.10.340.10">
    <property type="match status" value="1"/>
</dbReference>
<sequence length="352" mass="37578">MLARWRAAPLRARLVVLTTVLLLAGLSMAGAATATVLRAYLLDQVDTELTGSAQALGQRSLDQLRAGHGEEVLLPSDYYARIQDSSGTVVELVSPRTEETLGRPAVGNVDLTELSGMTDPVTVPGRGEAERWRAVTLPVTAPGTPTIGAVTVALPLATADLTMQRIGRALILSAVVVLVAGGVAAWYLVRRELRPLREVEATAGAIAAGDLTRRVPDGEPTTELGSLARSLNSMLAQIEQSFAARAASEQRMRRFVSDASHELRTPLATVRGYGELYRMGAVPDDAVPDTMRRIESEAKRMGTLVEDLLQLARLDEGRPLELAEVDLRTVAVDAVTDLRALAPDRPAAVVAL</sequence>
<feature type="non-terminal residue" evidence="13">
    <location>
        <position position="352"/>
    </location>
</feature>
<dbReference type="InterPro" id="IPR003660">
    <property type="entry name" value="HAMP_dom"/>
</dbReference>
<dbReference type="EC" id="2.7.13.3" evidence="3"/>
<dbReference type="EMBL" id="JARACI010000615">
    <property type="protein sequence ID" value="MDD9205694.1"/>
    <property type="molecule type" value="Genomic_DNA"/>
</dbReference>
<dbReference type="CDD" id="cd06225">
    <property type="entry name" value="HAMP"/>
    <property type="match status" value="1"/>
</dbReference>
<feature type="transmembrane region" description="Helical" evidence="10">
    <location>
        <begin position="169"/>
        <end position="189"/>
    </location>
</feature>
<comment type="subcellular location">
    <subcellularLocation>
        <location evidence="2">Cell membrane</location>
    </subcellularLocation>
</comment>
<dbReference type="Gene3D" id="1.10.287.130">
    <property type="match status" value="1"/>
</dbReference>
<feature type="domain" description="Histidine kinase" evidence="11">
    <location>
        <begin position="258"/>
        <end position="352"/>
    </location>
</feature>
<evidence type="ECO:0000313" key="14">
    <source>
        <dbReference type="Proteomes" id="UP001165561"/>
    </source>
</evidence>
<keyword evidence="4" id="KW-0597">Phosphoprotein</keyword>
<dbReference type="PROSITE" id="PS50109">
    <property type="entry name" value="HIS_KIN"/>
    <property type="match status" value="1"/>
</dbReference>
<dbReference type="Pfam" id="PF00512">
    <property type="entry name" value="HisKA"/>
    <property type="match status" value="1"/>
</dbReference>
<evidence type="ECO:0000256" key="6">
    <source>
        <dbReference type="ARBA" id="ARBA00022692"/>
    </source>
</evidence>
<dbReference type="InterPro" id="IPR050428">
    <property type="entry name" value="TCS_sensor_his_kinase"/>
</dbReference>
<dbReference type="SMART" id="SM00304">
    <property type="entry name" value="HAMP"/>
    <property type="match status" value="1"/>
</dbReference>
<evidence type="ECO:0000256" key="10">
    <source>
        <dbReference type="SAM" id="Phobius"/>
    </source>
</evidence>
<gene>
    <name evidence="13" type="ORF">PU560_04315</name>
</gene>
<keyword evidence="10" id="KW-0472">Membrane</keyword>
<evidence type="ECO:0000256" key="2">
    <source>
        <dbReference type="ARBA" id="ARBA00004236"/>
    </source>
</evidence>
<comment type="caution">
    <text evidence="13">The sequence shown here is derived from an EMBL/GenBank/DDBJ whole genome shotgun (WGS) entry which is preliminary data.</text>
</comment>
<dbReference type="PANTHER" id="PTHR45436:SF5">
    <property type="entry name" value="SENSOR HISTIDINE KINASE TRCS"/>
    <property type="match status" value="1"/>
</dbReference>
<evidence type="ECO:0000256" key="4">
    <source>
        <dbReference type="ARBA" id="ARBA00022553"/>
    </source>
</evidence>
<evidence type="ECO:0000256" key="3">
    <source>
        <dbReference type="ARBA" id="ARBA00012438"/>
    </source>
</evidence>
<name>A0ABT5TUP1_9MICO</name>
<accession>A0ABT5TUP1</accession>
<dbReference type="PROSITE" id="PS50885">
    <property type="entry name" value="HAMP"/>
    <property type="match status" value="1"/>
</dbReference>
<reference evidence="13" key="1">
    <citation type="submission" date="2023-02" db="EMBL/GenBank/DDBJ databases">
        <title>Georgenia sp.10Sc9-8, isolated from a soil sample collected from the Taklamakan desert.</title>
        <authorList>
            <person name="Liu S."/>
        </authorList>
    </citation>
    <scope>NUCLEOTIDE SEQUENCE</scope>
    <source>
        <strain evidence="13">10Sc9-8</strain>
    </source>
</reference>
<protein>
    <recommendedName>
        <fullName evidence="3">histidine kinase</fullName>
        <ecNumber evidence="3">2.7.13.3</ecNumber>
    </recommendedName>
</protein>
<dbReference type="PANTHER" id="PTHR45436">
    <property type="entry name" value="SENSOR HISTIDINE KINASE YKOH"/>
    <property type="match status" value="1"/>
</dbReference>
<evidence type="ECO:0000256" key="1">
    <source>
        <dbReference type="ARBA" id="ARBA00000085"/>
    </source>
</evidence>
<keyword evidence="5" id="KW-0808">Transferase</keyword>
<evidence type="ECO:0000256" key="8">
    <source>
        <dbReference type="ARBA" id="ARBA00022989"/>
    </source>
</evidence>
<organism evidence="13 14">
    <name type="scientific">Georgenia halotolerans</name>
    <dbReference type="NCBI Taxonomy" id="3028317"/>
    <lineage>
        <taxon>Bacteria</taxon>
        <taxon>Bacillati</taxon>
        <taxon>Actinomycetota</taxon>
        <taxon>Actinomycetes</taxon>
        <taxon>Micrococcales</taxon>
        <taxon>Bogoriellaceae</taxon>
        <taxon>Georgenia</taxon>
    </lineage>
</organism>
<dbReference type="Pfam" id="PF00672">
    <property type="entry name" value="HAMP"/>
    <property type="match status" value="1"/>
</dbReference>
<keyword evidence="7 13" id="KW-0418">Kinase</keyword>
<dbReference type="InterPro" id="IPR036097">
    <property type="entry name" value="HisK_dim/P_sf"/>
</dbReference>
<dbReference type="Proteomes" id="UP001165561">
    <property type="component" value="Unassembled WGS sequence"/>
</dbReference>
<dbReference type="GO" id="GO:0016301">
    <property type="term" value="F:kinase activity"/>
    <property type="evidence" value="ECO:0007669"/>
    <property type="project" value="UniProtKB-KW"/>
</dbReference>
<comment type="catalytic activity">
    <reaction evidence="1">
        <text>ATP + protein L-histidine = ADP + protein N-phospho-L-histidine.</text>
        <dbReference type="EC" id="2.7.13.3"/>
    </reaction>
</comment>
<keyword evidence="8 10" id="KW-1133">Transmembrane helix</keyword>
<dbReference type="CDD" id="cd00082">
    <property type="entry name" value="HisKA"/>
    <property type="match status" value="1"/>
</dbReference>
<evidence type="ECO:0000256" key="5">
    <source>
        <dbReference type="ARBA" id="ARBA00022679"/>
    </source>
</evidence>
<dbReference type="InterPro" id="IPR003661">
    <property type="entry name" value="HisK_dim/P_dom"/>
</dbReference>